<feature type="domain" description="Ig-like" evidence="4">
    <location>
        <begin position="29"/>
        <end position="121"/>
    </location>
</feature>
<dbReference type="SMART" id="SM00407">
    <property type="entry name" value="IGc1"/>
    <property type="match status" value="2"/>
</dbReference>
<evidence type="ECO:0000256" key="3">
    <source>
        <dbReference type="SAM" id="Phobius"/>
    </source>
</evidence>
<name>A0AAV6ZQN5_ENGPU</name>
<feature type="domain" description="Ig-like" evidence="4">
    <location>
        <begin position="509"/>
        <end position="588"/>
    </location>
</feature>
<keyword evidence="3" id="KW-0812">Transmembrane</keyword>
<reference evidence="5" key="1">
    <citation type="thesis" date="2020" institute="ProQuest LLC" country="789 East Eisenhower Parkway, Ann Arbor, MI, USA">
        <title>Comparative Genomics and Chromosome Evolution.</title>
        <authorList>
            <person name="Mudd A.B."/>
        </authorList>
    </citation>
    <scope>NUCLEOTIDE SEQUENCE</scope>
    <source>
        <strain evidence="5">237g6f4</strain>
        <tissue evidence="5">Blood</tissue>
    </source>
</reference>
<dbReference type="InterPro" id="IPR003597">
    <property type="entry name" value="Ig_C1-set"/>
</dbReference>
<sequence>MGLILLGCGSTAGALSIHRLDYPMEESLGGNITLPCQFSGYKAPYLSLPKISVRWMKKTLEEEKSVYELNGGSIIQVRPGSYIPEDRVLRGDASLHIPNLQDTDEGEYTCHLIVTPEKATSKVTLLVIAQPTCRMSDSFLVMYPDTERSVTCYVDGFHPADVKIHWEKHSEVSYNGSDLDVNTCITAPLQTQDGTYNVRSLLYIKPMSTEEDGDIYSCVTIHRSLKDALTCNITLTVISTQGHNNMYLIMTIISGIISFLLIVFFAWVITLCLSDVSDIQKETGLIHMEENTLTCNISDFKLKDLTIKLFLETGTEDMTEVDSWSPEKHRETENDIEQTAALQDMSDAKGLRLEPVITSYLCLSKCVCKIHITPNIQVHHWAQLTLRVHHSTLKSSVYKHLLLRVESKVKVTPIRATEIKLNDEDWMELTCRMRSFYPKSIKVLWYKDKEEISAQHIKGTEEENGLYSAWSSVQCIVTEEDYGKIVKCKVKQRYTTKSITFILKKKAEPKLDPIQSNQESYEAGDSLELKFKIHSFNPHNIRVTWYKEDEEIPSQTNEPEDQEAEEFYVIGHMCHIVKEEDLGMIFTC</sequence>
<evidence type="ECO:0000313" key="6">
    <source>
        <dbReference type="Proteomes" id="UP000824782"/>
    </source>
</evidence>
<dbReference type="InterPro" id="IPR007110">
    <property type="entry name" value="Ig-like_dom"/>
</dbReference>
<gene>
    <name evidence="5" type="ORF">GDO81_022728</name>
</gene>
<dbReference type="InterPro" id="IPR036179">
    <property type="entry name" value="Ig-like_dom_sf"/>
</dbReference>
<evidence type="ECO:0000313" key="5">
    <source>
        <dbReference type="EMBL" id="KAG8550690.1"/>
    </source>
</evidence>
<organism evidence="5 6">
    <name type="scientific">Engystomops pustulosus</name>
    <name type="common">Tungara frog</name>
    <name type="synonym">Physalaemus pustulosus</name>
    <dbReference type="NCBI Taxonomy" id="76066"/>
    <lineage>
        <taxon>Eukaryota</taxon>
        <taxon>Metazoa</taxon>
        <taxon>Chordata</taxon>
        <taxon>Craniata</taxon>
        <taxon>Vertebrata</taxon>
        <taxon>Euteleostomi</taxon>
        <taxon>Amphibia</taxon>
        <taxon>Batrachia</taxon>
        <taxon>Anura</taxon>
        <taxon>Neobatrachia</taxon>
        <taxon>Hyloidea</taxon>
        <taxon>Leptodactylidae</taxon>
        <taxon>Leiuperinae</taxon>
        <taxon>Engystomops</taxon>
    </lineage>
</organism>
<dbReference type="SMART" id="SM00409">
    <property type="entry name" value="IG"/>
    <property type="match status" value="2"/>
</dbReference>
<keyword evidence="3" id="KW-1133">Transmembrane helix</keyword>
<dbReference type="InterPro" id="IPR013783">
    <property type="entry name" value="Ig-like_fold"/>
</dbReference>
<protein>
    <recommendedName>
        <fullName evidence="4">Ig-like domain-containing protein</fullName>
    </recommendedName>
</protein>
<dbReference type="CDD" id="cd00098">
    <property type="entry name" value="IgC1"/>
    <property type="match status" value="2"/>
</dbReference>
<feature type="domain" description="Ig-like" evidence="4">
    <location>
        <begin position="407"/>
        <end position="500"/>
    </location>
</feature>
<keyword evidence="3" id="KW-0472">Membrane</keyword>
<evidence type="ECO:0000256" key="2">
    <source>
        <dbReference type="ARBA" id="ARBA00023180"/>
    </source>
</evidence>
<dbReference type="InterPro" id="IPR051755">
    <property type="entry name" value="Ig-like_CS_Receptor"/>
</dbReference>
<keyword evidence="1" id="KW-1015">Disulfide bond</keyword>
<evidence type="ECO:0000256" key="1">
    <source>
        <dbReference type="ARBA" id="ARBA00023157"/>
    </source>
</evidence>
<accession>A0AAV6ZQN5</accession>
<dbReference type="PROSITE" id="PS50835">
    <property type="entry name" value="IG_LIKE"/>
    <property type="match status" value="4"/>
</dbReference>
<comment type="caution">
    <text evidence="5">The sequence shown here is derived from an EMBL/GenBank/DDBJ whole genome shotgun (WGS) entry which is preliminary data.</text>
</comment>
<dbReference type="PANTHER" id="PTHR19971">
    <property type="entry name" value="SIGNAL-REGULATORY PROTEIN BETA"/>
    <property type="match status" value="1"/>
</dbReference>
<feature type="transmembrane region" description="Helical" evidence="3">
    <location>
        <begin position="246"/>
        <end position="273"/>
    </location>
</feature>
<dbReference type="SUPFAM" id="SSF48726">
    <property type="entry name" value="Immunoglobulin"/>
    <property type="match status" value="4"/>
</dbReference>
<proteinExistence type="predicted"/>
<keyword evidence="2" id="KW-0325">Glycoprotein</keyword>
<dbReference type="Gene3D" id="2.60.40.10">
    <property type="entry name" value="Immunoglobulins"/>
    <property type="match status" value="5"/>
</dbReference>
<dbReference type="InterPro" id="IPR013106">
    <property type="entry name" value="Ig_V-set"/>
</dbReference>
<dbReference type="InterPro" id="IPR003599">
    <property type="entry name" value="Ig_sub"/>
</dbReference>
<keyword evidence="6" id="KW-1185">Reference proteome</keyword>
<feature type="domain" description="Ig-like" evidence="4">
    <location>
        <begin position="131"/>
        <end position="234"/>
    </location>
</feature>
<dbReference type="EMBL" id="WNYA01000035">
    <property type="protein sequence ID" value="KAG8550690.1"/>
    <property type="molecule type" value="Genomic_DNA"/>
</dbReference>
<dbReference type="Pfam" id="PF07686">
    <property type="entry name" value="V-set"/>
    <property type="match status" value="1"/>
</dbReference>
<dbReference type="AlphaFoldDB" id="A0AAV6ZQN5"/>
<dbReference type="Pfam" id="PF07654">
    <property type="entry name" value="C1-set"/>
    <property type="match status" value="2"/>
</dbReference>
<evidence type="ECO:0000259" key="4">
    <source>
        <dbReference type="PROSITE" id="PS50835"/>
    </source>
</evidence>
<dbReference type="Proteomes" id="UP000824782">
    <property type="component" value="Unassembled WGS sequence"/>
</dbReference>